<protein>
    <submittedName>
        <fullName evidence="2">Uncharacterized protein</fullName>
    </submittedName>
</protein>
<dbReference type="KEGG" id="ovi:T265_09741"/>
<keyword evidence="3" id="KW-1185">Reference proteome</keyword>
<dbReference type="CTD" id="20323909"/>
<gene>
    <name evidence="2" type="ORF">T265_09741</name>
</gene>
<proteinExistence type="predicted"/>
<dbReference type="AlphaFoldDB" id="A0A075A3X7"/>
<feature type="region of interest" description="Disordered" evidence="1">
    <location>
        <begin position="1"/>
        <end position="20"/>
    </location>
</feature>
<dbReference type="Proteomes" id="UP000054324">
    <property type="component" value="Unassembled WGS sequence"/>
</dbReference>
<reference evidence="2 3" key="1">
    <citation type="submission" date="2013-11" db="EMBL/GenBank/DDBJ databases">
        <title>Opisthorchis viverrini - life in the bile duct.</title>
        <authorList>
            <person name="Young N.D."/>
            <person name="Nagarajan N."/>
            <person name="Lin S.J."/>
            <person name="Korhonen P.K."/>
            <person name="Jex A.R."/>
            <person name="Hall R.S."/>
            <person name="Safavi-Hemami H."/>
            <person name="Kaewkong W."/>
            <person name="Bertrand D."/>
            <person name="Gao S."/>
            <person name="Seet Q."/>
            <person name="Wongkham S."/>
            <person name="Teh B.T."/>
            <person name="Wongkham C."/>
            <person name="Intapan P.M."/>
            <person name="Maleewong W."/>
            <person name="Yang X."/>
            <person name="Hu M."/>
            <person name="Wang Z."/>
            <person name="Hofmann A."/>
            <person name="Sternberg P.W."/>
            <person name="Tan P."/>
            <person name="Wang J."/>
            <person name="Gasser R.B."/>
        </authorList>
    </citation>
    <scope>NUCLEOTIDE SEQUENCE [LARGE SCALE GENOMIC DNA]</scope>
</reference>
<name>A0A075A3X7_OPIVI</name>
<evidence type="ECO:0000256" key="1">
    <source>
        <dbReference type="SAM" id="MobiDB-lite"/>
    </source>
</evidence>
<sequence>MLADEPIELPPAMRSHLPPPPQIISERNCGSYNHCTTSTWFLQPTMMMMINVICWNPDRLVPISSRFIPDSVIVMMTSIAWFHSDVRYYTKT</sequence>
<organism evidence="2 3">
    <name type="scientific">Opisthorchis viverrini</name>
    <name type="common">Southeast Asian liver fluke</name>
    <dbReference type="NCBI Taxonomy" id="6198"/>
    <lineage>
        <taxon>Eukaryota</taxon>
        <taxon>Metazoa</taxon>
        <taxon>Spiralia</taxon>
        <taxon>Lophotrochozoa</taxon>
        <taxon>Platyhelminthes</taxon>
        <taxon>Trematoda</taxon>
        <taxon>Digenea</taxon>
        <taxon>Opisthorchiida</taxon>
        <taxon>Opisthorchiata</taxon>
        <taxon>Opisthorchiidae</taxon>
        <taxon>Opisthorchis</taxon>
    </lineage>
</organism>
<evidence type="ECO:0000313" key="2">
    <source>
        <dbReference type="EMBL" id="KER22089.1"/>
    </source>
</evidence>
<dbReference type="RefSeq" id="XP_009174170.1">
    <property type="nucleotide sequence ID" value="XM_009175906.1"/>
</dbReference>
<dbReference type="GeneID" id="20323909"/>
<evidence type="ECO:0000313" key="3">
    <source>
        <dbReference type="Proteomes" id="UP000054324"/>
    </source>
</evidence>
<accession>A0A075A3X7</accession>
<dbReference type="EMBL" id="KL596920">
    <property type="protein sequence ID" value="KER22089.1"/>
    <property type="molecule type" value="Genomic_DNA"/>
</dbReference>